<reference evidence="2 3" key="1">
    <citation type="submission" date="2019-07" db="EMBL/GenBank/DDBJ databases">
        <title>Whole genome shotgun sequence of Brevifollis gellanilyticus NBRC 108608.</title>
        <authorList>
            <person name="Hosoyama A."/>
            <person name="Uohara A."/>
            <person name="Ohji S."/>
            <person name="Ichikawa N."/>
        </authorList>
    </citation>
    <scope>NUCLEOTIDE SEQUENCE [LARGE SCALE GENOMIC DNA]</scope>
    <source>
        <strain evidence="2 3">NBRC 108608</strain>
    </source>
</reference>
<accession>A0A512M8Z1</accession>
<feature type="transmembrane region" description="Helical" evidence="1">
    <location>
        <begin position="286"/>
        <end position="306"/>
    </location>
</feature>
<dbReference type="EMBL" id="BKAG01000015">
    <property type="protein sequence ID" value="GEP43199.1"/>
    <property type="molecule type" value="Genomic_DNA"/>
</dbReference>
<sequence>MTTPLPALRDFSDRLSPMVVKEMRQGLRTRFFTAALILFHVVLGCLMMAYVSSLDHRQIHEMFWTIISVTLLAVLPSRGFDALHAEIKDGTLDTLLLTGMPSFRIVWGKWVSLFSQTLLVTGSLLPYMIVRYQFGGVEIVRELISLAALVVGSGLATASLVGLSSQSLKLVRLLAAALTGIGVFAIGIFAYFTACNQSAGQEVVRALTAYGLPAAIAILLWLLLLAVYLGYVFLGVGSARLPGLPDSHALVKRKAAFVMMIVLGAVSWWIHLARPGGLSGYNAQNVIVWASFLPSLLLVMLLGMDLCTEEVPPASPGRFSFLSRPGWPSGVFIILGLSVSPMLSHEALLSTTTRSSSLMSWHFTTSFLIACLLPLCLPTGPWLARISPLSRWWLVQMVLGILGFLLVATAEAARSSDRIFFGYLGLVTPVTSLFTTIGVRTADRESISMLGIVANSVWMLIAVLFACGRLNRHRRECALLNDHEPYA</sequence>
<feature type="transmembrane region" description="Helical" evidence="1">
    <location>
        <begin position="326"/>
        <end position="349"/>
    </location>
</feature>
<evidence type="ECO:0000256" key="1">
    <source>
        <dbReference type="SAM" id="Phobius"/>
    </source>
</evidence>
<feature type="transmembrane region" description="Helical" evidence="1">
    <location>
        <begin position="173"/>
        <end position="195"/>
    </location>
</feature>
<feature type="transmembrane region" description="Helical" evidence="1">
    <location>
        <begin position="420"/>
        <end position="441"/>
    </location>
</feature>
<feature type="transmembrane region" description="Helical" evidence="1">
    <location>
        <begin position="110"/>
        <end position="130"/>
    </location>
</feature>
<protein>
    <submittedName>
        <fullName evidence="2">Uncharacterized protein</fullName>
    </submittedName>
</protein>
<feature type="transmembrane region" description="Helical" evidence="1">
    <location>
        <begin position="142"/>
        <end position="161"/>
    </location>
</feature>
<evidence type="ECO:0000313" key="3">
    <source>
        <dbReference type="Proteomes" id="UP000321577"/>
    </source>
</evidence>
<organism evidence="2 3">
    <name type="scientific">Brevifollis gellanilyticus</name>
    <dbReference type="NCBI Taxonomy" id="748831"/>
    <lineage>
        <taxon>Bacteria</taxon>
        <taxon>Pseudomonadati</taxon>
        <taxon>Verrucomicrobiota</taxon>
        <taxon>Verrucomicrobiia</taxon>
        <taxon>Verrucomicrobiales</taxon>
        <taxon>Verrucomicrobiaceae</taxon>
    </lineage>
</organism>
<keyword evidence="1" id="KW-0812">Transmembrane</keyword>
<dbReference type="OrthoDB" id="189304at2"/>
<feature type="transmembrane region" description="Helical" evidence="1">
    <location>
        <begin position="447"/>
        <end position="467"/>
    </location>
</feature>
<comment type="caution">
    <text evidence="2">The sequence shown here is derived from an EMBL/GenBank/DDBJ whole genome shotgun (WGS) entry which is preliminary data.</text>
</comment>
<feature type="transmembrane region" description="Helical" evidence="1">
    <location>
        <begin position="31"/>
        <end position="51"/>
    </location>
</feature>
<feature type="transmembrane region" description="Helical" evidence="1">
    <location>
        <begin position="390"/>
        <end position="408"/>
    </location>
</feature>
<feature type="transmembrane region" description="Helical" evidence="1">
    <location>
        <begin position="254"/>
        <end position="274"/>
    </location>
</feature>
<dbReference type="RefSeq" id="WP_146850774.1">
    <property type="nucleotide sequence ID" value="NZ_BKAG01000015.1"/>
</dbReference>
<proteinExistence type="predicted"/>
<feature type="transmembrane region" description="Helical" evidence="1">
    <location>
        <begin position="361"/>
        <end position="384"/>
    </location>
</feature>
<evidence type="ECO:0000313" key="2">
    <source>
        <dbReference type="EMBL" id="GEP43199.1"/>
    </source>
</evidence>
<dbReference type="AlphaFoldDB" id="A0A512M8Z1"/>
<dbReference type="Proteomes" id="UP000321577">
    <property type="component" value="Unassembled WGS sequence"/>
</dbReference>
<gene>
    <name evidence="2" type="ORF">BGE01nite_24900</name>
</gene>
<keyword evidence="3" id="KW-1185">Reference proteome</keyword>
<feature type="transmembrane region" description="Helical" evidence="1">
    <location>
        <begin position="207"/>
        <end position="234"/>
    </location>
</feature>
<keyword evidence="1" id="KW-0472">Membrane</keyword>
<name>A0A512M8Z1_9BACT</name>
<keyword evidence="1" id="KW-1133">Transmembrane helix</keyword>